<comment type="similarity">
    <text evidence="1">Belongs to the 'GDXG' lipolytic enzyme family.</text>
</comment>
<dbReference type="EMBL" id="JACHGB010000001">
    <property type="protein sequence ID" value="MBB5270406.1"/>
    <property type="molecule type" value="Genomic_DNA"/>
</dbReference>
<protein>
    <submittedName>
        <fullName evidence="4">Acetyl esterase</fullName>
        <ecNumber evidence="4">3.1.1.-</ecNumber>
    </submittedName>
</protein>
<dbReference type="GO" id="GO:0016787">
    <property type="term" value="F:hydrolase activity"/>
    <property type="evidence" value="ECO:0007669"/>
    <property type="project" value="UniProtKB-KW"/>
</dbReference>
<dbReference type="AlphaFoldDB" id="A0A7W8HEC3"/>
<dbReference type="InterPro" id="IPR002168">
    <property type="entry name" value="Lipase_GDXG_HIS_AS"/>
</dbReference>
<dbReference type="PANTHER" id="PTHR48081">
    <property type="entry name" value="AB HYDROLASE SUPERFAMILY PROTEIN C4A8.06C"/>
    <property type="match status" value="1"/>
</dbReference>
<sequence>MPLDPQVEKILYWAQRAATPSFAEIGAEAARALYERTVLTLDIAPRPMHEVQDHQVALAGRRIRIRQYSPTPHGWAQPMPALLYFHGGGFTIGSVDTHDRVCRMLAADADCLVFSVDYRLAPEHPFPAAVDDAFDSLLWLRAEAGALGVDLERIAVGGDSAGGTLAAATAIHARDLGLPLALQLLVYPGTAGGQGTESHRRLARGYLLDAEVIRWFFGNYVRSPAERDDWRFAPLNAPSLARLAPAWIALAEFDPLVDEGLDYAERLRTAGVPVDCTVYEGMIHAFFQHAGFVVRARQAHADACAALRAAFAEPAIPTGD</sequence>
<evidence type="ECO:0000256" key="1">
    <source>
        <dbReference type="ARBA" id="ARBA00010515"/>
    </source>
</evidence>
<organism evidence="4 5">
    <name type="scientific">Quisquiliibacterium transsilvanicum</name>
    <dbReference type="NCBI Taxonomy" id="1549638"/>
    <lineage>
        <taxon>Bacteria</taxon>
        <taxon>Pseudomonadati</taxon>
        <taxon>Pseudomonadota</taxon>
        <taxon>Betaproteobacteria</taxon>
        <taxon>Burkholderiales</taxon>
        <taxon>Burkholderiaceae</taxon>
        <taxon>Quisquiliibacterium</taxon>
    </lineage>
</organism>
<accession>A0A7W8HEC3</accession>
<keyword evidence="2 4" id="KW-0378">Hydrolase</keyword>
<evidence type="ECO:0000256" key="2">
    <source>
        <dbReference type="ARBA" id="ARBA00022801"/>
    </source>
</evidence>
<dbReference type="InterPro" id="IPR050300">
    <property type="entry name" value="GDXG_lipolytic_enzyme"/>
</dbReference>
<dbReference type="Proteomes" id="UP000532440">
    <property type="component" value="Unassembled WGS sequence"/>
</dbReference>
<dbReference type="Pfam" id="PF07859">
    <property type="entry name" value="Abhydrolase_3"/>
    <property type="match status" value="1"/>
</dbReference>
<dbReference type="InterPro" id="IPR013094">
    <property type="entry name" value="AB_hydrolase_3"/>
</dbReference>
<feature type="domain" description="Alpha/beta hydrolase fold-3" evidence="3">
    <location>
        <begin position="82"/>
        <end position="287"/>
    </location>
</feature>
<keyword evidence="5" id="KW-1185">Reference proteome</keyword>
<proteinExistence type="inferred from homology"/>
<evidence type="ECO:0000313" key="4">
    <source>
        <dbReference type="EMBL" id="MBB5270406.1"/>
    </source>
</evidence>
<evidence type="ECO:0000259" key="3">
    <source>
        <dbReference type="Pfam" id="PF07859"/>
    </source>
</evidence>
<dbReference type="EC" id="3.1.1.-" evidence="4"/>
<dbReference type="FunFam" id="3.40.50.1820:FF:000089">
    <property type="entry name" value="Alpha/beta hydrolase"/>
    <property type="match status" value="1"/>
</dbReference>
<dbReference type="RefSeq" id="WP_183963751.1">
    <property type="nucleotide sequence ID" value="NZ_BAABEW010000004.1"/>
</dbReference>
<reference evidence="4 5" key="1">
    <citation type="submission" date="2020-08" db="EMBL/GenBank/DDBJ databases">
        <title>Genomic Encyclopedia of Type Strains, Phase IV (KMG-IV): sequencing the most valuable type-strain genomes for metagenomic binning, comparative biology and taxonomic classification.</title>
        <authorList>
            <person name="Goeker M."/>
        </authorList>
    </citation>
    <scope>NUCLEOTIDE SEQUENCE [LARGE SCALE GENOMIC DNA]</scope>
    <source>
        <strain evidence="4 5">DSM 29781</strain>
    </source>
</reference>
<dbReference type="SUPFAM" id="SSF53474">
    <property type="entry name" value="alpha/beta-Hydrolases"/>
    <property type="match status" value="1"/>
</dbReference>
<dbReference type="PANTHER" id="PTHR48081:SF8">
    <property type="entry name" value="ALPHA_BETA HYDROLASE FOLD-3 DOMAIN-CONTAINING PROTEIN-RELATED"/>
    <property type="match status" value="1"/>
</dbReference>
<dbReference type="PROSITE" id="PS01173">
    <property type="entry name" value="LIPASE_GDXG_HIS"/>
    <property type="match status" value="1"/>
</dbReference>
<name>A0A7W8HEC3_9BURK</name>
<dbReference type="Gene3D" id="3.40.50.1820">
    <property type="entry name" value="alpha/beta hydrolase"/>
    <property type="match status" value="1"/>
</dbReference>
<evidence type="ECO:0000313" key="5">
    <source>
        <dbReference type="Proteomes" id="UP000532440"/>
    </source>
</evidence>
<dbReference type="InterPro" id="IPR029058">
    <property type="entry name" value="AB_hydrolase_fold"/>
</dbReference>
<comment type="caution">
    <text evidence="4">The sequence shown here is derived from an EMBL/GenBank/DDBJ whole genome shotgun (WGS) entry which is preliminary data.</text>
</comment>
<gene>
    <name evidence="4" type="ORF">HNQ70_000390</name>
</gene>